<dbReference type="GO" id="GO:0071111">
    <property type="term" value="F:cyclic-guanylate-specific phosphodiesterase activity"/>
    <property type="evidence" value="ECO:0007669"/>
    <property type="project" value="InterPro"/>
</dbReference>
<dbReference type="InterPro" id="IPR029787">
    <property type="entry name" value="Nucleotide_cyclase"/>
</dbReference>
<dbReference type="SMART" id="SM00052">
    <property type="entry name" value="EAL"/>
    <property type="match status" value="1"/>
</dbReference>
<evidence type="ECO:0000259" key="3">
    <source>
        <dbReference type="PROSITE" id="PS50887"/>
    </source>
</evidence>
<dbReference type="NCBIfam" id="TIGR00254">
    <property type="entry name" value="GGDEF"/>
    <property type="match status" value="1"/>
</dbReference>
<dbReference type="Proteomes" id="UP000562027">
    <property type="component" value="Unassembled WGS sequence"/>
</dbReference>
<dbReference type="AlphaFoldDB" id="A0A840L7Z9"/>
<dbReference type="InterPro" id="IPR035919">
    <property type="entry name" value="EAL_sf"/>
</dbReference>
<dbReference type="RefSeq" id="WP_184297418.1">
    <property type="nucleotide sequence ID" value="NZ_JACHLP010000002.1"/>
</dbReference>
<dbReference type="PROSITE" id="PS50887">
    <property type="entry name" value="GGDEF"/>
    <property type="match status" value="1"/>
</dbReference>
<protein>
    <submittedName>
        <fullName evidence="4">Diguanylate cyclase (GGDEF)-like protein</fullName>
    </submittedName>
</protein>
<evidence type="ECO:0000313" key="4">
    <source>
        <dbReference type="EMBL" id="MBB4842792.1"/>
    </source>
</evidence>
<dbReference type="Gene3D" id="3.20.20.450">
    <property type="entry name" value="EAL domain"/>
    <property type="match status" value="1"/>
</dbReference>
<dbReference type="InterPro" id="IPR000160">
    <property type="entry name" value="GGDEF_dom"/>
</dbReference>
<dbReference type="SUPFAM" id="SSF55073">
    <property type="entry name" value="Nucleotide cyclase"/>
    <property type="match status" value="1"/>
</dbReference>
<dbReference type="PANTHER" id="PTHR33121:SF79">
    <property type="entry name" value="CYCLIC DI-GMP PHOSPHODIESTERASE PDED-RELATED"/>
    <property type="match status" value="1"/>
</dbReference>
<evidence type="ECO:0000313" key="5">
    <source>
        <dbReference type="Proteomes" id="UP000562027"/>
    </source>
</evidence>
<dbReference type="CDD" id="cd01949">
    <property type="entry name" value="GGDEF"/>
    <property type="match status" value="1"/>
</dbReference>
<feature type="domain" description="EAL" evidence="2">
    <location>
        <begin position="436"/>
        <end position="689"/>
    </location>
</feature>
<gene>
    <name evidence="4" type="ORF">HNP55_001307</name>
</gene>
<comment type="caution">
    <text evidence="4">The sequence shown here is derived from an EMBL/GenBank/DDBJ whole genome shotgun (WGS) entry which is preliminary data.</text>
</comment>
<dbReference type="InterPro" id="IPR043128">
    <property type="entry name" value="Rev_trsase/Diguanyl_cyclase"/>
</dbReference>
<dbReference type="InterPro" id="IPR050706">
    <property type="entry name" value="Cyclic-di-GMP_PDE-like"/>
</dbReference>
<dbReference type="Gene3D" id="3.30.70.270">
    <property type="match status" value="1"/>
</dbReference>
<evidence type="ECO:0000259" key="2">
    <source>
        <dbReference type="PROSITE" id="PS50883"/>
    </source>
</evidence>
<dbReference type="CDD" id="cd01948">
    <property type="entry name" value="EAL"/>
    <property type="match status" value="1"/>
</dbReference>
<keyword evidence="1" id="KW-0472">Membrane</keyword>
<feature type="transmembrane region" description="Helical" evidence="1">
    <location>
        <begin position="34"/>
        <end position="53"/>
    </location>
</feature>
<feature type="domain" description="GGDEF" evidence="3">
    <location>
        <begin position="293"/>
        <end position="427"/>
    </location>
</feature>
<accession>A0A840L7Z9</accession>
<organism evidence="4 5">
    <name type="scientific">Roseateles oligotrophus</name>
    <dbReference type="NCBI Taxonomy" id="1769250"/>
    <lineage>
        <taxon>Bacteria</taxon>
        <taxon>Pseudomonadati</taxon>
        <taxon>Pseudomonadota</taxon>
        <taxon>Betaproteobacteria</taxon>
        <taxon>Burkholderiales</taxon>
        <taxon>Sphaerotilaceae</taxon>
        <taxon>Roseateles</taxon>
    </lineage>
</organism>
<dbReference type="SMART" id="SM00267">
    <property type="entry name" value="GGDEF"/>
    <property type="match status" value="1"/>
</dbReference>
<keyword evidence="1" id="KW-1133">Transmembrane helix</keyword>
<dbReference type="PANTHER" id="PTHR33121">
    <property type="entry name" value="CYCLIC DI-GMP PHOSPHODIESTERASE PDEF"/>
    <property type="match status" value="1"/>
</dbReference>
<dbReference type="SUPFAM" id="SSF141868">
    <property type="entry name" value="EAL domain-like"/>
    <property type="match status" value="1"/>
</dbReference>
<dbReference type="Pfam" id="PF00990">
    <property type="entry name" value="GGDEF"/>
    <property type="match status" value="1"/>
</dbReference>
<dbReference type="Pfam" id="PF00563">
    <property type="entry name" value="EAL"/>
    <property type="match status" value="1"/>
</dbReference>
<reference evidence="4 5" key="1">
    <citation type="submission" date="2020-08" db="EMBL/GenBank/DDBJ databases">
        <title>Functional genomics of gut bacteria from endangered species of beetles.</title>
        <authorList>
            <person name="Carlos-Shanley C."/>
        </authorList>
    </citation>
    <scope>NUCLEOTIDE SEQUENCE [LARGE SCALE GENOMIC DNA]</scope>
    <source>
        <strain evidence="4 5">S00239</strain>
    </source>
</reference>
<dbReference type="InterPro" id="IPR001633">
    <property type="entry name" value="EAL_dom"/>
</dbReference>
<evidence type="ECO:0000256" key="1">
    <source>
        <dbReference type="SAM" id="Phobius"/>
    </source>
</evidence>
<keyword evidence="1" id="KW-0812">Transmembrane</keyword>
<dbReference type="PROSITE" id="PS50883">
    <property type="entry name" value="EAL"/>
    <property type="match status" value="1"/>
</dbReference>
<proteinExistence type="predicted"/>
<name>A0A840L7Z9_9BURK</name>
<sequence>MQISLNSRIRLPARSEALAETVDLDRPVGAIRRSYFLALAILALLALGNYLVINAMLREQAHAVALNEVAISQRSDLRRVAQIVELILRTQDQNPGPGGQRWLAATREELARLAGRLESSQEVFDQALLRDQGLRVSWLKTPLIDTGRAQRFSAMTRALAQQLRKFAALDAGQVEWRFSVWAPLELALAADGLLMSEVNAITSDLYRHALHTAQRFQRLHLALAGITLLTLLAEYLLIFHPMLQGLRQSNQRIRQITEQLRHQANHDLLTDVGNRRLLRATLEALERAPQPSASHALLLLDIDKFRKTNELFGHAAGDHALRALAERLQDCLRPSDHLFRSGGNEFTIVLQPAPPDPPAMQAVLDGLAEAVVRPLRFQNQAFQISACLGAASAGLTGDTQGDLLGQADFALRMAKQAGPGSRRVFDRNDAGISAARERMAVQLNQALQRGQIKAHYQPVVDVHSQRILGVEALARWVREDGAVLTPAEFLPVVQEFGMLDRLTEAMLQAVLDDRLLWREQAVMPGFVSVNFPEVSLSDQYLLPRLQAMAGDEGLAWLQVEVLETALLCRASERIECNLHGLAELGVRVVLDDFGTGYASLSHLRRLPCHSIKIDQSFVAAMQRDAGSLLIVRGMIDMALGLGLKVTVEGIENLAQHQVFLAFAGVRGQGHFYARAQSPQALSQLLRANAANPAQPASTLASTGAAS</sequence>
<keyword evidence="5" id="KW-1185">Reference proteome</keyword>
<dbReference type="EMBL" id="JACHLP010000002">
    <property type="protein sequence ID" value="MBB4842792.1"/>
    <property type="molecule type" value="Genomic_DNA"/>
</dbReference>